<dbReference type="EMBL" id="JAFHLR010000013">
    <property type="protein sequence ID" value="KAG5484416.1"/>
    <property type="molecule type" value="Genomic_DNA"/>
</dbReference>
<feature type="compositionally biased region" description="Basic residues" evidence="1">
    <location>
        <begin position="590"/>
        <end position="601"/>
    </location>
</feature>
<organism evidence="3 4">
    <name type="scientific">Leishmania orientalis</name>
    <dbReference type="NCBI Taxonomy" id="2249476"/>
    <lineage>
        <taxon>Eukaryota</taxon>
        <taxon>Discoba</taxon>
        <taxon>Euglenozoa</taxon>
        <taxon>Kinetoplastea</taxon>
        <taxon>Metakinetoplastina</taxon>
        <taxon>Trypanosomatida</taxon>
        <taxon>Trypanosomatidae</taxon>
        <taxon>Leishmaniinae</taxon>
        <taxon>Leishmania</taxon>
    </lineage>
</organism>
<evidence type="ECO:0000313" key="4">
    <source>
        <dbReference type="Proteomes" id="UP000674143"/>
    </source>
</evidence>
<dbReference type="KEGG" id="loi:92363793"/>
<evidence type="ECO:0000259" key="2">
    <source>
        <dbReference type="Pfam" id="PF13638"/>
    </source>
</evidence>
<keyword evidence="4" id="KW-1185">Reference proteome</keyword>
<dbReference type="Proteomes" id="UP000674143">
    <property type="component" value="Chromosome 13"/>
</dbReference>
<accession>A0A836KRQ0</accession>
<feature type="domain" description="PIN" evidence="2">
    <location>
        <begin position="870"/>
        <end position="1011"/>
    </location>
</feature>
<feature type="region of interest" description="Disordered" evidence="1">
    <location>
        <begin position="1"/>
        <end position="231"/>
    </location>
</feature>
<feature type="region of interest" description="Disordered" evidence="1">
    <location>
        <begin position="701"/>
        <end position="735"/>
    </location>
</feature>
<dbReference type="Pfam" id="PF13638">
    <property type="entry name" value="PIN_4"/>
    <property type="match status" value="1"/>
</dbReference>
<sequence length="1044" mass="109821">MYNSPSPSKQRSRCSPGKLRGKAKQAEQARHLGEKESAQSTRSSRTGSGRRGGRDAYGSAPPSSTPQAPALAHETRVHGSSRHCVTRSGSGFSYLRATTAAPESTPSPAFPASANTGQVSKTATWSQAPIPTSSLKESHKDTNTWPSEQQPSAHAPLSSPLHSSTPAESSLARLRALAGLAPLRTPSSDPLAPTPYLHRNEESPPLHSRKGRAELGGSGASSLSSSCASSPYTPELARRLSSLNGTSAQATLGVLERDRIKLVRSDHQAPPSPSTAPFYQNEEEVSLGHQCREAPTISVTATPAAGNPFLALSVGLADPCASASALYQNEEETVDVHCVDAESGSAQSTASLLSRLRAASPCLASAAEGGGNQSLYIPSKGGVAGLGPALDGASAPHEPTAGSPWKSVATLLGRTHLAESPPSPGPGLPHPSGISARLAQLRQRASTPPKSLSSIAKAEASVASCTESAQAPQLSSFVSLSCLRRLANVQRREEQPSAPWRRTRLSGNHEVVNPSPAAALDAALECAPQHRAVVMATAAPTPPAAIDSVDTNSGSVEAQSRDTHRQQFEGTSTSSASLVKQSTGRAAAKASKRRAPTRKRTVSTTAKKESAVAAVAVTSRLSKGPRSNVPHAGTVTLLASPKVMVDAAAGEGAMTCTSSSVHAKQLMHKLRSLAAPVPVGEMEGKKNPATVPDPFLVGAATPLGHSPRKQLSQYPSSLPPNKPETVPLKTKVSTLPPSWSTTSPFAALASPSLHAALTQASAELFTTRRSRGTKKDTNRVRDEEGHQIEPPSSSFSSVPPYYTYPSMMTRSATAAAAAALAAASKTVSPVKTVPTTSTTGTTDLSSWAHMRTTNASSRKSGNGKSEMKCFVFDTSSLLDSEPGVMNLVLEKWLLAIPFTVLDELDRMHKDRGGGGGKSDHAAAGANSMHDREWRRQRAHELRNWIAACLTDESKSRLLLQKRTEVVEEYDRHATSNDDRILGYAVYLSQHQAAKVLFVSEDKFLRIKASSELGKAYAYSEVRRLVGMPPLPAASPMALQEKGNK</sequence>
<reference evidence="3 4" key="1">
    <citation type="submission" date="2021-02" db="EMBL/GenBank/DDBJ databases">
        <title>Leishmania (Mundinia) orientalis Genome sequencing and assembly.</title>
        <authorList>
            <person name="Almutairi H."/>
            <person name="Gatherer D."/>
        </authorList>
    </citation>
    <scope>NUCLEOTIDE SEQUENCE [LARGE SCALE GENOMIC DNA]</scope>
    <source>
        <strain evidence="3">LSCM4</strain>
    </source>
</reference>
<feature type="region of interest" description="Disordered" evidence="1">
    <location>
        <begin position="769"/>
        <end position="795"/>
    </location>
</feature>
<dbReference type="InterPro" id="IPR002716">
    <property type="entry name" value="PIN_dom"/>
</dbReference>
<comment type="caution">
    <text evidence="3">The sequence shown here is derived from an EMBL/GenBank/DDBJ whole genome shotgun (WGS) entry which is preliminary data.</text>
</comment>
<feature type="compositionally biased region" description="Low complexity" evidence="1">
    <location>
        <begin position="59"/>
        <end position="72"/>
    </location>
</feature>
<feature type="compositionally biased region" description="Polar residues" evidence="1">
    <location>
        <begin position="143"/>
        <end position="152"/>
    </location>
</feature>
<dbReference type="RefSeq" id="XP_067064909.1">
    <property type="nucleotide sequence ID" value="XM_067209859.1"/>
</dbReference>
<feature type="compositionally biased region" description="Polar residues" evidence="1">
    <location>
        <begin position="549"/>
        <end position="558"/>
    </location>
</feature>
<feature type="region of interest" description="Disordered" evidence="1">
    <location>
        <begin position="910"/>
        <end position="929"/>
    </location>
</feature>
<feature type="compositionally biased region" description="Basic and acidic residues" evidence="1">
    <location>
        <begin position="24"/>
        <end position="37"/>
    </location>
</feature>
<feature type="compositionally biased region" description="Polar residues" evidence="1">
    <location>
        <begin position="101"/>
        <end position="135"/>
    </location>
</feature>
<dbReference type="Gene3D" id="3.40.50.1010">
    <property type="entry name" value="5'-nuclease"/>
    <property type="match status" value="1"/>
</dbReference>
<gene>
    <name evidence="3" type="ORF">LSCM4_07983</name>
</gene>
<evidence type="ECO:0000256" key="1">
    <source>
        <dbReference type="SAM" id="MobiDB-lite"/>
    </source>
</evidence>
<evidence type="ECO:0000313" key="3">
    <source>
        <dbReference type="EMBL" id="KAG5484416.1"/>
    </source>
</evidence>
<dbReference type="GeneID" id="92363793"/>
<feature type="compositionally biased region" description="Low complexity" evidence="1">
    <location>
        <begin position="171"/>
        <end position="184"/>
    </location>
</feature>
<feature type="compositionally biased region" description="Low complexity" evidence="1">
    <location>
        <begin position="220"/>
        <end position="230"/>
    </location>
</feature>
<feature type="region of interest" description="Disordered" evidence="1">
    <location>
        <begin position="543"/>
        <end position="607"/>
    </location>
</feature>
<name>A0A836KRQ0_9TRYP</name>
<dbReference type="AlphaFoldDB" id="A0A836KRQ0"/>
<protein>
    <recommendedName>
        <fullName evidence="2">PIN domain-containing protein</fullName>
    </recommendedName>
</protein>
<feature type="compositionally biased region" description="Polar residues" evidence="1">
    <location>
        <begin position="568"/>
        <end position="582"/>
    </location>
</feature>
<feature type="compositionally biased region" description="Basic and acidic residues" evidence="1">
    <location>
        <begin position="910"/>
        <end position="920"/>
    </location>
</feature>
<feature type="compositionally biased region" description="Basic and acidic residues" evidence="1">
    <location>
        <begin position="773"/>
        <end position="787"/>
    </location>
</feature>
<proteinExistence type="predicted"/>